<feature type="region of interest" description="Disordered" evidence="1">
    <location>
        <begin position="142"/>
        <end position="165"/>
    </location>
</feature>
<sequence>MEKLQIDFKTYPGHIRPPLFDMIPLDYIEFDALHLFLRITDRLWTMMLAEIEEKGLFNDISRQVIINEMKRLKIAFDFWEEESHIWKYTSLSGDDKKKVLNEFNLNILFRPSRAHILRQLWDEFFNLYKAMINPFTDPQQFKQQLHGQKGNKGHEPEGLNNLPKMENKDWSPIVNKYIENKG</sequence>
<keyword evidence="3" id="KW-1185">Reference proteome</keyword>
<accession>A0A397W134</accession>
<evidence type="ECO:0000313" key="2">
    <source>
        <dbReference type="EMBL" id="RIB26989.1"/>
    </source>
</evidence>
<evidence type="ECO:0000256" key="1">
    <source>
        <dbReference type="SAM" id="MobiDB-lite"/>
    </source>
</evidence>
<protein>
    <submittedName>
        <fullName evidence="2">Uncharacterized protein</fullName>
    </submittedName>
</protein>
<organism evidence="2 3">
    <name type="scientific">Gigaspora rosea</name>
    <dbReference type="NCBI Taxonomy" id="44941"/>
    <lineage>
        <taxon>Eukaryota</taxon>
        <taxon>Fungi</taxon>
        <taxon>Fungi incertae sedis</taxon>
        <taxon>Mucoromycota</taxon>
        <taxon>Glomeromycotina</taxon>
        <taxon>Glomeromycetes</taxon>
        <taxon>Diversisporales</taxon>
        <taxon>Gigasporaceae</taxon>
        <taxon>Gigaspora</taxon>
    </lineage>
</organism>
<dbReference type="STRING" id="44941.A0A397W134"/>
<evidence type="ECO:0000313" key="3">
    <source>
        <dbReference type="Proteomes" id="UP000266673"/>
    </source>
</evidence>
<dbReference type="EMBL" id="QKWP01000114">
    <property type="protein sequence ID" value="RIB26989.1"/>
    <property type="molecule type" value="Genomic_DNA"/>
</dbReference>
<dbReference type="Proteomes" id="UP000266673">
    <property type="component" value="Unassembled WGS sequence"/>
</dbReference>
<dbReference type="OrthoDB" id="2406126at2759"/>
<comment type="caution">
    <text evidence="2">The sequence shown here is derived from an EMBL/GenBank/DDBJ whole genome shotgun (WGS) entry which is preliminary data.</text>
</comment>
<name>A0A397W134_9GLOM</name>
<gene>
    <name evidence="2" type="ORF">C2G38_2029741</name>
</gene>
<dbReference type="AlphaFoldDB" id="A0A397W134"/>
<proteinExistence type="predicted"/>
<reference evidence="2 3" key="1">
    <citation type="submission" date="2018-06" db="EMBL/GenBank/DDBJ databases">
        <title>Comparative genomics reveals the genomic features of Rhizophagus irregularis, R. cerebriforme, R. diaphanum and Gigaspora rosea, and their symbiotic lifestyle signature.</title>
        <authorList>
            <person name="Morin E."/>
            <person name="San Clemente H."/>
            <person name="Chen E.C.H."/>
            <person name="De La Providencia I."/>
            <person name="Hainaut M."/>
            <person name="Kuo A."/>
            <person name="Kohler A."/>
            <person name="Murat C."/>
            <person name="Tang N."/>
            <person name="Roy S."/>
            <person name="Loubradou J."/>
            <person name="Henrissat B."/>
            <person name="Grigoriev I.V."/>
            <person name="Corradi N."/>
            <person name="Roux C."/>
            <person name="Martin F.M."/>
        </authorList>
    </citation>
    <scope>NUCLEOTIDE SEQUENCE [LARGE SCALE GENOMIC DNA]</scope>
    <source>
        <strain evidence="2 3">DAOM 194757</strain>
    </source>
</reference>